<feature type="transmembrane region" description="Helical" evidence="2">
    <location>
        <begin position="287"/>
        <end position="306"/>
    </location>
</feature>
<feature type="transmembrane region" description="Helical" evidence="2">
    <location>
        <begin position="327"/>
        <end position="346"/>
    </location>
</feature>
<protein>
    <submittedName>
        <fullName evidence="5">Acyltransferase</fullName>
    </submittedName>
</protein>
<dbReference type="GO" id="GO:0009103">
    <property type="term" value="P:lipopolysaccharide biosynthetic process"/>
    <property type="evidence" value="ECO:0007669"/>
    <property type="project" value="TreeGrafter"/>
</dbReference>
<feature type="transmembrane region" description="Helical" evidence="2">
    <location>
        <begin position="352"/>
        <end position="370"/>
    </location>
</feature>
<feature type="compositionally biased region" description="Basic and acidic residues" evidence="1">
    <location>
        <begin position="7"/>
        <end position="22"/>
    </location>
</feature>
<dbReference type="PANTHER" id="PTHR23028">
    <property type="entry name" value="ACETYLTRANSFERASE"/>
    <property type="match status" value="1"/>
</dbReference>
<dbReference type="GO" id="GO:0016020">
    <property type="term" value="C:membrane"/>
    <property type="evidence" value="ECO:0007669"/>
    <property type="project" value="TreeGrafter"/>
</dbReference>
<feature type="transmembrane region" description="Helical" evidence="2">
    <location>
        <begin position="391"/>
        <end position="412"/>
    </location>
</feature>
<reference evidence="5 6" key="1">
    <citation type="journal article" date="2019" name="Emerg. Microbes Infect.">
        <title>Comprehensive subspecies identification of 175 nontuberculous mycobacteria species based on 7547 genomic profiles.</title>
        <authorList>
            <person name="Matsumoto Y."/>
            <person name="Kinjo T."/>
            <person name="Motooka D."/>
            <person name="Nabeya D."/>
            <person name="Jung N."/>
            <person name="Uechi K."/>
            <person name="Horii T."/>
            <person name="Iida T."/>
            <person name="Fujita J."/>
            <person name="Nakamura S."/>
        </authorList>
    </citation>
    <scope>NUCLEOTIDE SEQUENCE [LARGE SCALE GENOMIC DNA]</scope>
    <source>
        <strain evidence="5 6">JCM 30396</strain>
    </source>
</reference>
<gene>
    <name evidence="5" type="ORF">MHEL_06840</name>
</gene>
<organism evidence="5 6">
    <name type="scientific">Mycolicibacterium helvum</name>
    <dbReference type="NCBI Taxonomy" id="1534349"/>
    <lineage>
        <taxon>Bacteria</taxon>
        <taxon>Bacillati</taxon>
        <taxon>Actinomycetota</taxon>
        <taxon>Actinomycetes</taxon>
        <taxon>Mycobacteriales</taxon>
        <taxon>Mycobacteriaceae</taxon>
        <taxon>Mycolicibacterium</taxon>
    </lineage>
</organism>
<dbReference type="Proteomes" id="UP000467148">
    <property type="component" value="Chromosome"/>
</dbReference>
<dbReference type="KEGG" id="mhev:MHEL_06840"/>
<keyword evidence="6" id="KW-1185">Reference proteome</keyword>
<dbReference type="AlphaFoldDB" id="A0A7I7T1Q2"/>
<dbReference type="PANTHER" id="PTHR23028:SF53">
    <property type="entry name" value="ACYL_TRANSF_3 DOMAIN-CONTAINING PROTEIN"/>
    <property type="match status" value="1"/>
</dbReference>
<evidence type="ECO:0000259" key="4">
    <source>
        <dbReference type="Pfam" id="PF19040"/>
    </source>
</evidence>
<keyword evidence="2" id="KW-0812">Transmembrane</keyword>
<dbReference type="Pfam" id="PF19040">
    <property type="entry name" value="SGNH"/>
    <property type="match status" value="1"/>
</dbReference>
<feature type="transmembrane region" description="Helical" evidence="2">
    <location>
        <begin position="53"/>
        <end position="73"/>
    </location>
</feature>
<feature type="domain" description="Acyltransferase 3" evidence="3">
    <location>
        <begin position="28"/>
        <end position="367"/>
    </location>
</feature>
<sequence length="732" mass="78229">MTLAHADSLRASEGRQSRRSEQDYFRPDIEGLRAVAVTAVVLFHAAVPGIGGGYVGVDVFFVISGFLITGLLWREVSRTDTVRLRNFYGARARRLLPASAAVGVVTAIGAAVLLPPLQARTVLVDGIYSALYVSNYRFVLQGVDYSAASLPPSPFLHYWSLGVEEQFYLVWAPLFLGTAWLVRRRHRARQDTSSRGNPSRRAYLAVLTLVATISLALSLAISYWAPFVAFFSLPTRAWQLATGGLVALTAGQWRRMSPRVAAITGWAGLAVILVACVWLTAATLYPGVAALLPTLGAALVIGAGCATPQRGCGRLLVLPPMRSIGRISYSWYLWHWPVLIFAPILLGHSLGLGARLSAALLSAGLAVLTLRFIENPLRFAPTIRDSAGRSLCLGAIATVIAVCAGVALLRVVSVPVGLGAPVAPLNFSQLPRPQANWNVADYDAAVRQGFAEVQAAVVASADLKVVPSNLEPPLADAAAELGDLYVSGCLLAGWQANPHECAAGDTSSPTTVAVVGDSHAAMWNQAFRKVADQRGWRLEMLVKAGCPLLDLPIRSPQLHREYTECEQWRPQVLDRLRAEHPRLVVVNMSRQYGVDSGYASGIASYGPAWIDSLTALVRQLRDTGAEVLVLGPVPDPQSAPTCLSAHLDDATACSPARATAVNQSGIAAEAAATKAGGGQYADLTDLFCTVDRCPVIVGNTLVYVEKHLTIEYVRLLTPVMGALMDRAIAVGR</sequence>
<feature type="transmembrane region" description="Helical" evidence="2">
    <location>
        <begin position="237"/>
        <end position="253"/>
    </location>
</feature>
<dbReference type="InterPro" id="IPR050879">
    <property type="entry name" value="Acyltransferase_3"/>
</dbReference>
<proteinExistence type="predicted"/>
<keyword evidence="2" id="KW-1133">Transmembrane helix</keyword>
<feature type="transmembrane region" description="Helical" evidence="2">
    <location>
        <begin position="202"/>
        <end position="225"/>
    </location>
</feature>
<feature type="region of interest" description="Disordered" evidence="1">
    <location>
        <begin position="1"/>
        <end position="22"/>
    </location>
</feature>
<keyword evidence="2" id="KW-0472">Membrane</keyword>
<evidence type="ECO:0000259" key="3">
    <source>
        <dbReference type="Pfam" id="PF01757"/>
    </source>
</evidence>
<name>A0A7I7T1Q2_9MYCO</name>
<dbReference type="GO" id="GO:0016747">
    <property type="term" value="F:acyltransferase activity, transferring groups other than amino-acyl groups"/>
    <property type="evidence" value="ECO:0007669"/>
    <property type="project" value="InterPro"/>
</dbReference>
<feature type="transmembrane region" description="Helical" evidence="2">
    <location>
        <begin position="166"/>
        <end position="182"/>
    </location>
</feature>
<dbReference type="InterPro" id="IPR002656">
    <property type="entry name" value="Acyl_transf_3_dom"/>
</dbReference>
<evidence type="ECO:0000256" key="1">
    <source>
        <dbReference type="SAM" id="MobiDB-lite"/>
    </source>
</evidence>
<keyword evidence="5" id="KW-0808">Transferase</keyword>
<evidence type="ECO:0000256" key="2">
    <source>
        <dbReference type="SAM" id="Phobius"/>
    </source>
</evidence>
<feature type="domain" description="SGNH" evidence="4">
    <location>
        <begin position="497"/>
        <end position="720"/>
    </location>
</feature>
<keyword evidence="5" id="KW-0012">Acyltransferase</keyword>
<dbReference type="Pfam" id="PF01757">
    <property type="entry name" value="Acyl_transf_3"/>
    <property type="match status" value="1"/>
</dbReference>
<dbReference type="EMBL" id="AP022596">
    <property type="protein sequence ID" value="BBY62441.1"/>
    <property type="molecule type" value="Genomic_DNA"/>
</dbReference>
<accession>A0A7I7T1Q2</accession>
<dbReference type="InterPro" id="IPR043968">
    <property type="entry name" value="SGNH"/>
</dbReference>
<evidence type="ECO:0000313" key="5">
    <source>
        <dbReference type="EMBL" id="BBY62441.1"/>
    </source>
</evidence>
<feature type="transmembrane region" description="Helical" evidence="2">
    <location>
        <begin position="260"/>
        <end position="281"/>
    </location>
</feature>
<evidence type="ECO:0000313" key="6">
    <source>
        <dbReference type="Proteomes" id="UP000467148"/>
    </source>
</evidence>
<feature type="transmembrane region" description="Helical" evidence="2">
    <location>
        <begin position="94"/>
        <end position="114"/>
    </location>
</feature>